<organism evidence="12 13">
    <name type="scientific">Allobacillus salarius</name>
    <dbReference type="NCBI Taxonomy" id="1955272"/>
    <lineage>
        <taxon>Bacteria</taxon>
        <taxon>Bacillati</taxon>
        <taxon>Bacillota</taxon>
        <taxon>Bacilli</taxon>
        <taxon>Bacillales</taxon>
        <taxon>Bacillaceae</taxon>
        <taxon>Allobacillus</taxon>
    </lineage>
</organism>
<dbReference type="Pfam" id="PF02811">
    <property type="entry name" value="PHP"/>
    <property type="match status" value="1"/>
</dbReference>
<comment type="catalytic activity">
    <reaction evidence="10">
        <text>DNA(n) + a 2'-deoxyribonucleoside 5'-triphosphate = DNA(n+1) + diphosphate</text>
        <dbReference type="Rhea" id="RHEA:22508"/>
        <dbReference type="Rhea" id="RHEA-COMP:17339"/>
        <dbReference type="Rhea" id="RHEA-COMP:17340"/>
        <dbReference type="ChEBI" id="CHEBI:33019"/>
        <dbReference type="ChEBI" id="CHEBI:61560"/>
        <dbReference type="ChEBI" id="CHEBI:173112"/>
        <dbReference type="EC" id="2.7.7.7"/>
    </reaction>
</comment>
<dbReference type="GO" id="GO:0006260">
    <property type="term" value="P:DNA replication"/>
    <property type="evidence" value="ECO:0007669"/>
    <property type="project" value="UniProtKB-KW"/>
</dbReference>
<evidence type="ECO:0000256" key="1">
    <source>
        <dbReference type="ARBA" id="ARBA00004496"/>
    </source>
</evidence>
<dbReference type="InterPro" id="IPR004805">
    <property type="entry name" value="DnaE2/DnaE/PolC"/>
</dbReference>
<comment type="caution">
    <text evidence="12">The sequence shown here is derived from an EMBL/GenBank/DDBJ whole genome shotgun (WGS) entry which is preliminary data.</text>
</comment>
<evidence type="ECO:0000313" key="13">
    <source>
        <dbReference type="Proteomes" id="UP000316425"/>
    </source>
</evidence>
<dbReference type="Pfam" id="PF07733">
    <property type="entry name" value="DNA_pol3_alpha"/>
    <property type="match status" value="1"/>
</dbReference>
<comment type="subcellular location">
    <subcellularLocation>
        <location evidence="1">Cytoplasm</location>
    </subcellularLocation>
</comment>
<dbReference type="PANTHER" id="PTHR32294">
    <property type="entry name" value="DNA POLYMERASE III SUBUNIT ALPHA"/>
    <property type="match status" value="1"/>
</dbReference>
<dbReference type="InterPro" id="IPR003141">
    <property type="entry name" value="Pol/His_phosphatase_N"/>
</dbReference>
<dbReference type="SUPFAM" id="SSF160975">
    <property type="entry name" value="AF1531-like"/>
    <property type="match status" value="1"/>
</dbReference>
<dbReference type="GO" id="GO:0005737">
    <property type="term" value="C:cytoplasm"/>
    <property type="evidence" value="ECO:0007669"/>
    <property type="project" value="UniProtKB-SubCell"/>
</dbReference>
<dbReference type="Pfam" id="PF01336">
    <property type="entry name" value="tRNA_anti-codon"/>
    <property type="match status" value="1"/>
</dbReference>
<dbReference type="Pfam" id="PF14579">
    <property type="entry name" value="HHH_6"/>
    <property type="match status" value="1"/>
</dbReference>
<keyword evidence="5 12" id="KW-0808">Transferase</keyword>
<dbReference type="SUPFAM" id="SSF89550">
    <property type="entry name" value="PHP domain-like"/>
    <property type="match status" value="1"/>
</dbReference>
<keyword evidence="6 12" id="KW-0548">Nucleotidyltransferase</keyword>
<dbReference type="Gene3D" id="1.10.10.1600">
    <property type="entry name" value="Bacterial DNA polymerase III alpha subunit, thumb domain"/>
    <property type="match status" value="1"/>
</dbReference>
<dbReference type="InterPro" id="IPR041931">
    <property type="entry name" value="DNA_pol3_alpha_thumb_dom"/>
</dbReference>
<dbReference type="InterPro" id="IPR004365">
    <property type="entry name" value="NA-bd_OB_tRNA"/>
</dbReference>
<dbReference type="NCBIfam" id="TIGR00594">
    <property type="entry name" value="polc"/>
    <property type="match status" value="1"/>
</dbReference>
<evidence type="ECO:0000256" key="2">
    <source>
        <dbReference type="ARBA" id="ARBA00009496"/>
    </source>
</evidence>
<evidence type="ECO:0000256" key="8">
    <source>
        <dbReference type="ARBA" id="ARBA00022932"/>
    </source>
</evidence>
<evidence type="ECO:0000313" key="12">
    <source>
        <dbReference type="EMBL" id="TSJ66473.1"/>
    </source>
</evidence>
<dbReference type="AlphaFoldDB" id="A0A556PQ05"/>
<dbReference type="InterPro" id="IPR040982">
    <property type="entry name" value="DNA_pol3_finger"/>
</dbReference>
<dbReference type="SMART" id="SM00481">
    <property type="entry name" value="POLIIIAc"/>
    <property type="match status" value="1"/>
</dbReference>
<dbReference type="InterPro" id="IPR029460">
    <property type="entry name" value="DNAPol_HHH"/>
</dbReference>
<proteinExistence type="inferred from homology"/>
<evidence type="ECO:0000256" key="7">
    <source>
        <dbReference type="ARBA" id="ARBA00022705"/>
    </source>
</evidence>
<dbReference type="GO" id="GO:0003676">
    <property type="term" value="F:nucleic acid binding"/>
    <property type="evidence" value="ECO:0007669"/>
    <property type="project" value="InterPro"/>
</dbReference>
<dbReference type="CDD" id="cd04485">
    <property type="entry name" value="DnaE_OBF"/>
    <property type="match status" value="1"/>
</dbReference>
<dbReference type="CDD" id="cd07431">
    <property type="entry name" value="PHP_PolIIIA"/>
    <property type="match status" value="1"/>
</dbReference>
<evidence type="ECO:0000256" key="6">
    <source>
        <dbReference type="ARBA" id="ARBA00022695"/>
    </source>
</evidence>
<dbReference type="RefSeq" id="WP_144088080.1">
    <property type="nucleotide sequence ID" value="NZ_VMHE01000004.1"/>
</dbReference>
<keyword evidence="8" id="KW-0239">DNA-directed DNA polymerase</keyword>
<comment type="function">
    <text evidence="9">DNA polymerase III is a complex, multichain enzyme responsible for most of the replicative synthesis in bacteria. This DNA polymerase also exhibits 3' to 5' exonuclease activity. The alpha chain is the DNA polymerase.</text>
</comment>
<evidence type="ECO:0000256" key="5">
    <source>
        <dbReference type="ARBA" id="ARBA00022679"/>
    </source>
</evidence>
<accession>A0A556PQ05</accession>
<dbReference type="InterPro" id="IPR011708">
    <property type="entry name" value="DNA_pol3_alpha_NTPase_dom"/>
</dbReference>
<dbReference type="GO" id="GO:0008408">
    <property type="term" value="F:3'-5' exonuclease activity"/>
    <property type="evidence" value="ECO:0007669"/>
    <property type="project" value="InterPro"/>
</dbReference>
<protein>
    <recommendedName>
        <fullName evidence="4">DNA polymerase III subunit alpha</fullName>
        <ecNumber evidence="3">2.7.7.7</ecNumber>
    </recommendedName>
</protein>
<evidence type="ECO:0000256" key="10">
    <source>
        <dbReference type="ARBA" id="ARBA00049244"/>
    </source>
</evidence>
<dbReference type="Gene3D" id="3.20.20.140">
    <property type="entry name" value="Metal-dependent hydrolases"/>
    <property type="match status" value="1"/>
</dbReference>
<dbReference type="InterPro" id="IPR016195">
    <property type="entry name" value="Pol/histidinol_Pase-like"/>
</dbReference>
<name>A0A556PQ05_9BACI</name>
<evidence type="ECO:0000256" key="9">
    <source>
        <dbReference type="ARBA" id="ARBA00025611"/>
    </source>
</evidence>
<dbReference type="Pfam" id="PF17657">
    <property type="entry name" value="DNA_pol3_finger"/>
    <property type="match status" value="1"/>
</dbReference>
<feature type="domain" description="Polymerase/histidinol phosphatase N-terminal" evidence="11">
    <location>
        <begin position="4"/>
        <end position="71"/>
    </location>
</feature>
<gene>
    <name evidence="12" type="primary">dnaE</name>
    <name evidence="12" type="ORF">FPQ13_04240</name>
</gene>
<reference evidence="12 13" key="1">
    <citation type="submission" date="2019-07" db="EMBL/GenBank/DDBJ databases">
        <title>Allobacillus sp. nov. SKP isolated from shrimp paste of Euphausiacea.</title>
        <authorList>
            <person name="Kanchanasin P."/>
            <person name="Tanasupawat S."/>
            <person name="Shi W."/>
            <person name="Wu L."/>
            <person name="Ma J."/>
        </authorList>
    </citation>
    <scope>NUCLEOTIDE SEQUENCE [LARGE SCALE GENOMIC DNA]</scope>
    <source>
        <strain evidence="12 13">SKP4-8</strain>
    </source>
</reference>
<dbReference type="Gene3D" id="1.10.150.870">
    <property type="match status" value="1"/>
</dbReference>
<comment type="similarity">
    <text evidence="2">Belongs to the DNA polymerase type-C family. DnaE subfamily.</text>
</comment>
<evidence type="ECO:0000256" key="4">
    <source>
        <dbReference type="ARBA" id="ARBA00019114"/>
    </source>
</evidence>
<dbReference type="NCBIfam" id="NF004226">
    <property type="entry name" value="PRK05673.1"/>
    <property type="match status" value="1"/>
</dbReference>
<dbReference type="GO" id="GO:0003887">
    <property type="term" value="F:DNA-directed DNA polymerase activity"/>
    <property type="evidence" value="ECO:0007669"/>
    <property type="project" value="UniProtKB-KW"/>
</dbReference>
<dbReference type="Proteomes" id="UP000316425">
    <property type="component" value="Unassembled WGS sequence"/>
</dbReference>
<keyword evidence="7" id="KW-0235">DNA replication</keyword>
<dbReference type="EC" id="2.7.7.7" evidence="3"/>
<evidence type="ECO:0000259" key="11">
    <source>
        <dbReference type="SMART" id="SM00481"/>
    </source>
</evidence>
<dbReference type="PANTHER" id="PTHR32294:SF0">
    <property type="entry name" value="DNA POLYMERASE III SUBUNIT ALPHA"/>
    <property type="match status" value="1"/>
</dbReference>
<evidence type="ECO:0000256" key="3">
    <source>
        <dbReference type="ARBA" id="ARBA00012417"/>
    </source>
</evidence>
<dbReference type="InterPro" id="IPR004013">
    <property type="entry name" value="PHP_dom"/>
</dbReference>
<keyword evidence="13" id="KW-1185">Reference proteome</keyword>
<dbReference type="OrthoDB" id="9803237at2"/>
<dbReference type="EMBL" id="VMHE01000004">
    <property type="protein sequence ID" value="TSJ66473.1"/>
    <property type="molecule type" value="Genomic_DNA"/>
</dbReference>
<sequence>MDFVHLQIHSSFSLMESTIELESLVSEAKEAGMHSLALTDHEVLFGAYRFYDLCLRYGVKPIIGMTADVYMESEYRPLRFVLLAKNRSGYEELVQLSNKKMAKNESIQLADLSGCSHVICVLSVYNTFIEDLVFLEDDQTIQTIFQSIDSKLNDWYVSVQPYIENERLNQWVEQLAQQYADRIIATVDVRYLKERDKIGYEALLAMRKQASLSSVRQKNTGAHHFVTGEQLPTEFVNKYPEAIERTMNIANECHVQFPDQWFDLPHFSINESEKSIDYLRELCEKQLPVKCAENEMERAKERLDEELTIIGQMDFADYFLIVWDFMRYAHKENILTGPGRGSAAGSLVAYLLGITKVNPLAYDLLFERFLNPERRSMPDIDIDFSDYRREEMIQYVKNKYGQHRVAQIITFGTFQSRSIIRELAKVFHINDEQMNWLLKHLPKQSTSLKKIVQENETYRNYIQESQQLIQMFQAAFVIEGLPRHHSTHAAGVVISDRYLTETVPVIEGQDGVYLTQFPMQDLEAIGLLKIDFLGLRNLSLLERMIRQIREKEGKSIILEKLPMNDAKTFQLLRAGHTTGVFQLESSGMKSALRQIKPNRLEDIVAVNALFRPGPIQFIETYAKRKNGQEPVSYIHEDLKGILQETNGVLIYQEQIMQVVSRVAGFSYGQADILRRAISKKDPASIEKMKDLFMQGAEANGYESTVAKEIFSWIERFADYGFNKSHAVAYSMISYQTAYFKANYPAYFYAELLSSVIHDSTKLEKYIKEAKQVGLNVLPPSINKSFGKFTVEEPNTVRFGLLGIKGFGRQALMEVLEARKQQPFKDLFDFTRRVHLNVITQTAIESLIIVGAFDYSNRNRAQLLASTVQAMEQGELFSNFNEQMNWNEDLFQMDIEYTPAEPFSTLKEISMEKEVLGFTLSDHPLKSVRRSLLKRGLATIQQVRRLPVKKQTKTVASVDEIKQIRTKRGEQMAFIQMQDETEAIDGVIFPQVYREVGRNIAEGMIVEIEGRTDERNNEKQLIIQNVKEIDLQQLPKDSSQLVFIRIFEKEKDYLQMIRKISEMYPGTAPVVLYLANEKKSYKLSVQYDLKLSEESIHYLGEVFGKDNVVIQKRKR</sequence>